<evidence type="ECO:0000313" key="5">
    <source>
        <dbReference type="Proteomes" id="UP000321954"/>
    </source>
</evidence>
<proteinExistence type="predicted"/>
<dbReference type="PANTHER" id="PTHR43072">
    <property type="entry name" value="N-ACETYLTRANSFERASE"/>
    <property type="match status" value="1"/>
</dbReference>
<dbReference type="Gene3D" id="3.40.630.30">
    <property type="match status" value="1"/>
</dbReference>
<gene>
    <name evidence="4" type="ORF">FK178_01145</name>
</gene>
<dbReference type="EMBL" id="CP042476">
    <property type="protein sequence ID" value="QED36408.1"/>
    <property type="molecule type" value="Genomic_DNA"/>
</dbReference>
<protein>
    <submittedName>
        <fullName evidence="4">N-acetyltransferase</fullName>
    </submittedName>
</protein>
<dbReference type="PROSITE" id="PS51186">
    <property type="entry name" value="GNAT"/>
    <property type="match status" value="1"/>
</dbReference>
<keyword evidence="2" id="KW-0012">Acyltransferase</keyword>
<dbReference type="InterPro" id="IPR016181">
    <property type="entry name" value="Acyl_CoA_acyltransferase"/>
</dbReference>
<accession>A0A5B8YH24</accession>
<name>A0A5B8YH24_9FLAO</name>
<dbReference type="OrthoDB" id="9799096at2"/>
<dbReference type="KEGG" id="anp:FK178_01145"/>
<dbReference type="Pfam" id="PF00583">
    <property type="entry name" value="Acetyltransf_1"/>
    <property type="match status" value="1"/>
</dbReference>
<dbReference type="SUPFAM" id="SSF55729">
    <property type="entry name" value="Acyl-CoA N-acyltransferases (Nat)"/>
    <property type="match status" value="1"/>
</dbReference>
<evidence type="ECO:0000313" key="4">
    <source>
        <dbReference type="EMBL" id="QED36408.1"/>
    </source>
</evidence>
<organism evidence="4 5">
    <name type="scientific">Antarcticibacterium arcticum</name>
    <dbReference type="NCBI Taxonomy" id="2585771"/>
    <lineage>
        <taxon>Bacteria</taxon>
        <taxon>Pseudomonadati</taxon>
        <taxon>Bacteroidota</taxon>
        <taxon>Flavobacteriia</taxon>
        <taxon>Flavobacteriales</taxon>
        <taxon>Flavobacteriaceae</taxon>
        <taxon>Antarcticibacterium</taxon>
    </lineage>
</organism>
<feature type="domain" description="N-acetyltransferase" evidence="3">
    <location>
        <begin position="4"/>
        <end position="161"/>
    </location>
</feature>
<keyword evidence="1 4" id="KW-0808">Transferase</keyword>
<dbReference type="InterPro" id="IPR000182">
    <property type="entry name" value="GNAT_dom"/>
</dbReference>
<keyword evidence="5" id="KW-1185">Reference proteome</keyword>
<dbReference type="Proteomes" id="UP000321954">
    <property type="component" value="Chromosome"/>
</dbReference>
<evidence type="ECO:0000256" key="1">
    <source>
        <dbReference type="ARBA" id="ARBA00022679"/>
    </source>
</evidence>
<reference evidence="4 5" key="1">
    <citation type="submission" date="2019-08" db="EMBL/GenBank/DDBJ databases">
        <title>Antarcticibacterium arcticum sp. nov., a bacterium isolated from marine sediment of the Canadian Beaufort Sea.</title>
        <authorList>
            <person name="Lee Y.M."/>
            <person name="Baek K."/>
            <person name="Lee D.-H."/>
            <person name="Shin S.C."/>
            <person name="Jin Y.K."/>
            <person name="Park Y."/>
        </authorList>
    </citation>
    <scope>NUCLEOTIDE SEQUENCE [LARGE SCALE GENOMIC DNA]</scope>
    <source>
        <strain evidence="4 5">PAMC 28998</strain>
    </source>
</reference>
<dbReference type="AlphaFoldDB" id="A0A5B8YH24"/>
<dbReference type="PANTHER" id="PTHR43072:SF23">
    <property type="entry name" value="UPF0039 PROTEIN C11D3.02C"/>
    <property type="match status" value="1"/>
</dbReference>
<dbReference type="GO" id="GO:0016747">
    <property type="term" value="F:acyltransferase activity, transferring groups other than amino-acyl groups"/>
    <property type="evidence" value="ECO:0007669"/>
    <property type="project" value="InterPro"/>
</dbReference>
<evidence type="ECO:0000256" key="2">
    <source>
        <dbReference type="ARBA" id="ARBA00023315"/>
    </source>
</evidence>
<evidence type="ECO:0000259" key="3">
    <source>
        <dbReference type="PROSITE" id="PS51186"/>
    </source>
</evidence>
<dbReference type="CDD" id="cd04301">
    <property type="entry name" value="NAT_SF"/>
    <property type="match status" value="1"/>
</dbReference>
<dbReference type="RefSeq" id="WP_146830185.1">
    <property type="nucleotide sequence ID" value="NZ_CP042476.1"/>
</dbReference>
<sequence length="178" mass="20031">MEAVNIKKMEPAHWEAVKEIYENGIATGHATFETKAPEWEKWDREHLKFARIVALVKDKVAGWAALSAVSGRCVYGGVAEISVYVAEGYRGLGIGKKLLENLIIQSEENGIWTLQAGIFPENTASLKLHEKAGFRIIGKREKIGKMNNVWRDSIILEKRSRIVGVDEKENTIKIPEQM</sequence>